<dbReference type="PANTHER" id="PTHR45749:SF35">
    <property type="entry name" value="AC-LIKE TRANSPOSASE-RELATED"/>
    <property type="match status" value="1"/>
</dbReference>
<keyword evidence="4" id="KW-1185">Reference proteome</keyword>
<protein>
    <recommendedName>
        <fullName evidence="5">HAT C-terminal dimerisation domain-containing protein</fullName>
    </recommendedName>
</protein>
<dbReference type="Pfam" id="PF05699">
    <property type="entry name" value="Dimer_Tnp_hAT"/>
    <property type="match status" value="1"/>
</dbReference>
<gene>
    <name evidence="3" type="ORF">Dsin_000508</name>
</gene>
<name>A0AAE0B3C8_9ROSI</name>
<dbReference type="InterPro" id="IPR012337">
    <property type="entry name" value="RNaseH-like_sf"/>
</dbReference>
<dbReference type="AlphaFoldDB" id="A0AAE0B3C8"/>
<sequence>MKSLLASERFNDWRHLSERLKQHENNIDHITSMNTWIDLLIRLNKNETIDKNLQEQIKKEKNRWKQVLVRIIAVVKYLAKHNLAFRGSNEKIYQDNNGNFLGLIEMIAKFDVVMQQHIQRIHHNEIHYHYLGHKIQNELIVRLASNIKSAIIKKIIETKYFSVILDCTPDVSHYEQMTLIIRCVDMSNCPITVEEYFLEFLKVDDDTSGLRLFNVLQVILKSLNLSINDVRGQGYDNGSNMKGKHQDMCIDVAIVQLRGLISYFEKYRENGFTNAMIFAKSTALDMEIEPIFVKKRQYRRKKQFDENAHEDITQSPEESFKVNYFIVVVDVAIASLKNRFEQLKTYENIFGFLFDSKKLTSLDADKLKECCVNLDTALKYNSFSDVNSNDLFSELKVLQVVLPRETNTTIKILDFVKPFDCYPNASIAYRILLTIPVTVASAERSFSKLKMLKSYLRSTMSQERLNGLTILCIENDMLEKIEFENIIDDFAFQNARRRHFQ</sequence>
<proteinExistence type="predicted"/>
<dbReference type="Pfam" id="PF14291">
    <property type="entry name" value="DUF4371"/>
    <property type="match status" value="1"/>
</dbReference>
<evidence type="ECO:0000259" key="1">
    <source>
        <dbReference type="Pfam" id="PF05699"/>
    </source>
</evidence>
<evidence type="ECO:0000313" key="4">
    <source>
        <dbReference type="Proteomes" id="UP001281410"/>
    </source>
</evidence>
<dbReference type="InterPro" id="IPR008906">
    <property type="entry name" value="HATC_C_dom"/>
</dbReference>
<evidence type="ECO:0000259" key="2">
    <source>
        <dbReference type="Pfam" id="PF14291"/>
    </source>
</evidence>
<feature type="domain" description="HAT C-terminal dimerisation" evidence="1">
    <location>
        <begin position="401"/>
        <end position="477"/>
    </location>
</feature>
<dbReference type="Proteomes" id="UP001281410">
    <property type="component" value="Unassembled WGS sequence"/>
</dbReference>
<reference evidence="3" key="1">
    <citation type="journal article" date="2023" name="Plant J.">
        <title>Genome sequences and population genomics provide insights into the demographic history, inbreeding, and mutation load of two 'living fossil' tree species of Dipteronia.</title>
        <authorList>
            <person name="Feng Y."/>
            <person name="Comes H.P."/>
            <person name="Chen J."/>
            <person name="Zhu S."/>
            <person name="Lu R."/>
            <person name="Zhang X."/>
            <person name="Li P."/>
            <person name="Qiu J."/>
            <person name="Olsen K.M."/>
            <person name="Qiu Y."/>
        </authorList>
    </citation>
    <scope>NUCLEOTIDE SEQUENCE</scope>
    <source>
        <strain evidence="3">NBL</strain>
    </source>
</reference>
<dbReference type="EMBL" id="JANJYJ010000001">
    <property type="protein sequence ID" value="KAK3228627.1"/>
    <property type="molecule type" value="Genomic_DNA"/>
</dbReference>
<feature type="domain" description="DUF4371" evidence="2">
    <location>
        <begin position="10"/>
        <end position="245"/>
    </location>
</feature>
<dbReference type="InterPro" id="IPR025398">
    <property type="entry name" value="DUF4371"/>
</dbReference>
<organism evidence="3 4">
    <name type="scientific">Dipteronia sinensis</name>
    <dbReference type="NCBI Taxonomy" id="43782"/>
    <lineage>
        <taxon>Eukaryota</taxon>
        <taxon>Viridiplantae</taxon>
        <taxon>Streptophyta</taxon>
        <taxon>Embryophyta</taxon>
        <taxon>Tracheophyta</taxon>
        <taxon>Spermatophyta</taxon>
        <taxon>Magnoliopsida</taxon>
        <taxon>eudicotyledons</taxon>
        <taxon>Gunneridae</taxon>
        <taxon>Pentapetalae</taxon>
        <taxon>rosids</taxon>
        <taxon>malvids</taxon>
        <taxon>Sapindales</taxon>
        <taxon>Sapindaceae</taxon>
        <taxon>Hippocastanoideae</taxon>
        <taxon>Acereae</taxon>
        <taxon>Dipteronia</taxon>
    </lineage>
</organism>
<dbReference type="SUPFAM" id="SSF53098">
    <property type="entry name" value="Ribonuclease H-like"/>
    <property type="match status" value="1"/>
</dbReference>
<accession>A0AAE0B3C8</accession>
<evidence type="ECO:0008006" key="5">
    <source>
        <dbReference type="Google" id="ProtNLM"/>
    </source>
</evidence>
<dbReference type="PANTHER" id="PTHR45749">
    <property type="match status" value="1"/>
</dbReference>
<comment type="caution">
    <text evidence="3">The sequence shown here is derived from an EMBL/GenBank/DDBJ whole genome shotgun (WGS) entry which is preliminary data.</text>
</comment>
<dbReference type="GO" id="GO:0046983">
    <property type="term" value="F:protein dimerization activity"/>
    <property type="evidence" value="ECO:0007669"/>
    <property type="project" value="InterPro"/>
</dbReference>
<evidence type="ECO:0000313" key="3">
    <source>
        <dbReference type="EMBL" id="KAK3228627.1"/>
    </source>
</evidence>